<dbReference type="PANTHER" id="PTHR38600:SF1">
    <property type="entry name" value="TRANSCRIPTIONAL REGULATORY PROTEIN"/>
    <property type="match status" value="1"/>
</dbReference>
<dbReference type="PROSITE" id="PS50987">
    <property type="entry name" value="HTH_ARSR_2"/>
    <property type="match status" value="1"/>
</dbReference>
<keyword evidence="3" id="KW-1185">Reference proteome</keyword>
<reference evidence="3" key="1">
    <citation type="journal article" date="2019" name="Int. J. Syst. Evol. Microbiol.">
        <title>The Global Catalogue of Microorganisms (GCM) 10K type strain sequencing project: providing services to taxonomists for standard genome sequencing and annotation.</title>
        <authorList>
            <consortium name="The Broad Institute Genomics Platform"/>
            <consortium name="The Broad Institute Genome Sequencing Center for Infectious Disease"/>
            <person name="Wu L."/>
            <person name="Ma J."/>
        </authorList>
    </citation>
    <scope>NUCLEOTIDE SEQUENCE [LARGE SCALE GENOMIC DNA]</scope>
    <source>
        <strain evidence="3">KCTC 23701</strain>
    </source>
</reference>
<evidence type="ECO:0000313" key="2">
    <source>
        <dbReference type="EMBL" id="GHD57992.1"/>
    </source>
</evidence>
<dbReference type="InterPro" id="IPR001845">
    <property type="entry name" value="HTH_ArsR_DNA-bd_dom"/>
</dbReference>
<dbReference type="InterPro" id="IPR011991">
    <property type="entry name" value="ArsR-like_HTH"/>
</dbReference>
<feature type="domain" description="HTH arsR-type" evidence="1">
    <location>
        <begin position="16"/>
        <end position="109"/>
    </location>
</feature>
<dbReference type="NCBIfam" id="NF033788">
    <property type="entry name" value="HTH_metalloreg"/>
    <property type="match status" value="1"/>
</dbReference>
<protein>
    <submittedName>
        <fullName evidence="2">Transcriptional regulator</fullName>
    </submittedName>
</protein>
<gene>
    <name evidence="2" type="ORF">GCM10007350_07130</name>
</gene>
<dbReference type="SMART" id="SM00418">
    <property type="entry name" value="HTH_ARSR"/>
    <property type="match status" value="1"/>
</dbReference>
<proteinExistence type="predicted"/>
<evidence type="ECO:0000259" key="1">
    <source>
        <dbReference type="PROSITE" id="PS50987"/>
    </source>
</evidence>
<dbReference type="PANTHER" id="PTHR38600">
    <property type="entry name" value="TRANSCRIPTIONAL REGULATORY PROTEIN"/>
    <property type="match status" value="1"/>
</dbReference>
<dbReference type="CDD" id="cd00090">
    <property type="entry name" value="HTH_ARSR"/>
    <property type="match status" value="1"/>
</dbReference>
<dbReference type="InterPro" id="IPR036390">
    <property type="entry name" value="WH_DNA-bd_sf"/>
</dbReference>
<organism evidence="2 3">
    <name type="scientific">Jeongeupia chitinilytica</name>
    <dbReference type="NCBI Taxonomy" id="1041641"/>
    <lineage>
        <taxon>Bacteria</taxon>
        <taxon>Pseudomonadati</taxon>
        <taxon>Pseudomonadota</taxon>
        <taxon>Betaproteobacteria</taxon>
        <taxon>Neisseriales</taxon>
        <taxon>Chitinibacteraceae</taxon>
        <taxon>Jeongeupia</taxon>
    </lineage>
</organism>
<dbReference type="InterPro" id="IPR036388">
    <property type="entry name" value="WH-like_DNA-bd_sf"/>
</dbReference>
<dbReference type="Proteomes" id="UP000604737">
    <property type="component" value="Unassembled WGS sequence"/>
</dbReference>
<dbReference type="SUPFAM" id="SSF46785">
    <property type="entry name" value="Winged helix' DNA-binding domain"/>
    <property type="match status" value="1"/>
</dbReference>
<dbReference type="EMBL" id="BMYO01000002">
    <property type="protein sequence ID" value="GHD57992.1"/>
    <property type="molecule type" value="Genomic_DNA"/>
</dbReference>
<accession>A0ABQ3GWI9</accession>
<dbReference type="RefSeq" id="WP_189458791.1">
    <property type="nucleotide sequence ID" value="NZ_BMYO01000002.1"/>
</dbReference>
<dbReference type="Pfam" id="PF12840">
    <property type="entry name" value="HTH_20"/>
    <property type="match status" value="1"/>
</dbReference>
<evidence type="ECO:0000313" key="3">
    <source>
        <dbReference type="Proteomes" id="UP000604737"/>
    </source>
</evidence>
<sequence>MPAPSPLVAHDRSDVIHASDTLARVFAALGDPIRLKLVAVLCAGGALSIAQLTANTDISRQGVTKHLQVLAEAGVVRDVKMGRERLWQLDPAQIEGARQTLDVIGHEWGIALQKLKLFAESP</sequence>
<dbReference type="PRINTS" id="PR00778">
    <property type="entry name" value="HTHARSR"/>
</dbReference>
<name>A0ABQ3GWI9_9NEIS</name>
<dbReference type="Gene3D" id="1.10.10.10">
    <property type="entry name" value="Winged helix-like DNA-binding domain superfamily/Winged helix DNA-binding domain"/>
    <property type="match status" value="1"/>
</dbReference>
<comment type="caution">
    <text evidence="2">The sequence shown here is derived from an EMBL/GenBank/DDBJ whole genome shotgun (WGS) entry which is preliminary data.</text>
</comment>